<comment type="subcellular location">
    <subcellularLocation>
        <location evidence="1">Membrane</location>
        <topology evidence="1">Multi-pass membrane protein</topology>
    </subcellularLocation>
</comment>
<dbReference type="PRINTS" id="PR00237">
    <property type="entry name" value="GPCRRHODOPSN"/>
</dbReference>
<feature type="domain" description="G-protein coupled receptors family 1 profile" evidence="11">
    <location>
        <begin position="75"/>
        <end position="114"/>
    </location>
</feature>
<evidence type="ECO:0000313" key="13">
    <source>
        <dbReference type="Proteomes" id="UP001177670"/>
    </source>
</evidence>
<evidence type="ECO:0000256" key="4">
    <source>
        <dbReference type="ARBA" id="ARBA00022989"/>
    </source>
</evidence>
<protein>
    <recommendedName>
        <fullName evidence="11">G-protein coupled receptors family 1 profile domain-containing protein</fullName>
    </recommendedName>
</protein>
<evidence type="ECO:0000256" key="10">
    <source>
        <dbReference type="SAM" id="Phobius"/>
    </source>
</evidence>
<evidence type="ECO:0000256" key="8">
    <source>
        <dbReference type="ARBA" id="ARBA00023224"/>
    </source>
</evidence>
<sequence>MSLQDYSTSNSVTMSDYSSNSDIDRSFVSNVTQTSTMTSIVNVTLSTVTRPGQTNLLETLIVPLYGIIFLLSVVGNSLVLITLARNKRMRTVTNVYLLNLVSKSSYHGYWILPF</sequence>
<evidence type="ECO:0000256" key="3">
    <source>
        <dbReference type="ARBA" id="ARBA00022692"/>
    </source>
</evidence>
<comment type="caution">
    <text evidence="12">The sequence shown here is derived from an EMBL/GenBank/DDBJ whole genome shotgun (WGS) entry which is preliminary data.</text>
</comment>
<dbReference type="PROSITE" id="PS50262">
    <property type="entry name" value="G_PROTEIN_RECEP_F1_2"/>
    <property type="match status" value="1"/>
</dbReference>
<keyword evidence="6 10" id="KW-0472">Membrane</keyword>
<keyword evidence="5" id="KW-0297">G-protein coupled receptor</keyword>
<dbReference type="GO" id="GO:0008188">
    <property type="term" value="F:neuropeptide receptor activity"/>
    <property type="evidence" value="ECO:0007669"/>
    <property type="project" value="TreeGrafter"/>
</dbReference>
<evidence type="ECO:0000256" key="9">
    <source>
        <dbReference type="SAM" id="MobiDB-lite"/>
    </source>
</evidence>
<feature type="transmembrane region" description="Helical" evidence="10">
    <location>
        <begin position="60"/>
        <end position="81"/>
    </location>
</feature>
<evidence type="ECO:0000256" key="5">
    <source>
        <dbReference type="ARBA" id="ARBA00023040"/>
    </source>
</evidence>
<dbReference type="Gene3D" id="1.20.1070.10">
    <property type="entry name" value="Rhodopsin 7-helix transmembrane proteins"/>
    <property type="match status" value="1"/>
</dbReference>
<keyword evidence="3 10" id="KW-0812">Transmembrane</keyword>
<name>A0AA40FL93_9HYME</name>
<dbReference type="InterPro" id="IPR000276">
    <property type="entry name" value="GPCR_Rhodpsn"/>
</dbReference>
<proteinExistence type="inferred from homology"/>
<dbReference type="Proteomes" id="UP001177670">
    <property type="component" value="Unassembled WGS sequence"/>
</dbReference>
<keyword evidence="13" id="KW-1185">Reference proteome</keyword>
<gene>
    <name evidence="12" type="ORF">K0M31_010957</name>
</gene>
<accession>A0AA40FL93</accession>
<dbReference type="EMBL" id="JAHYIQ010000029">
    <property type="protein sequence ID" value="KAK1120753.1"/>
    <property type="molecule type" value="Genomic_DNA"/>
</dbReference>
<organism evidence="12 13">
    <name type="scientific">Melipona bicolor</name>
    <dbReference type="NCBI Taxonomy" id="60889"/>
    <lineage>
        <taxon>Eukaryota</taxon>
        <taxon>Metazoa</taxon>
        <taxon>Ecdysozoa</taxon>
        <taxon>Arthropoda</taxon>
        <taxon>Hexapoda</taxon>
        <taxon>Insecta</taxon>
        <taxon>Pterygota</taxon>
        <taxon>Neoptera</taxon>
        <taxon>Endopterygota</taxon>
        <taxon>Hymenoptera</taxon>
        <taxon>Apocrita</taxon>
        <taxon>Aculeata</taxon>
        <taxon>Apoidea</taxon>
        <taxon>Anthophila</taxon>
        <taxon>Apidae</taxon>
        <taxon>Melipona</taxon>
    </lineage>
</organism>
<feature type="region of interest" description="Disordered" evidence="9">
    <location>
        <begin position="1"/>
        <end position="23"/>
    </location>
</feature>
<dbReference type="PANTHER" id="PTHR24238:SF46">
    <property type="entry name" value="GASTRIN_CHOLECYSTOKININ TYPE B RECEPTOR"/>
    <property type="match status" value="1"/>
</dbReference>
<keyword evidence="4 10" id="KW-1133">Transmembrane helix</keyword>
<reference evidence="12" key="1">
    <citation type="submission" date="2021-10" db="EMBL/GenBank/DDBJ databases">
        <title>Melipona bicolor Genome sequencing and assembly.</title>
        <authorList>
            <person name="Araujo N.S."/>
            <person name="Arias M.C."/>
        </authorList>
    </citation>
    <scope>NUCLEOTIDE SEQUENCE</scope>
    <source>
        <strain evidence="12">USP_2M_L1-L4_2017</strain>
        <tissue evidence="12">Whole body</tissue>
    </source>
</reference>
<evidence type="ECO:0000313" key="12">
    <source>
        <dbReference type="EMBL" id="KAK1120753.1"/>
    </source>
</evidence>
<evidence type="ECO:0000256" key="1">
    <source>
        <dbReference type="ARBA" id="ARBA00004141"/>
    </source>
</evidence>
<dbReference type="InterPro" id="IPR017452">
    <property type="entry name" value="GPCR_Rhodpsn_7TM"/>
</dbReference>
<dbReference type="GO" id="GO:0005886">
    <property type="term" value="C:plasma membrane"/>
    <property type="evidence" value="ECO:0007669"/>
    <property type="project" value="TreeGrafter"/>
</dbReference>
<evidence type="ECO:0000256" key="7">
    <source>
        <dbReference type="ARBA" id="ARBA00023170"/>
    </source>
</evidence>
<dbReference type="AlphaFoldDB" id="A0AA40FL93"/>
<keyword evidence="8" id="KW-0807">Transducer</keyword>
<evidence type="ECO:0000256" key="6">
    <source>
        <dbReference type="ARBA" id="ARBA00023136"/>
    </source>
</evidence>
<comment type="similarity">
    <text evidence="2">Belongs to the G-protein coupled receptor 1 family.</text>
</comment>
<evidence type="ECO:0000259" key="11">
    <source>
        <dbReference type="PROSITE" id="PS50262"/>
    </source>
</evidence>
<dbReference type="PANTHER" id="PTHR24238">
    <property type="entry name" value="G-PROTEIN COUPLED RECEPTOR"/>
    <property type="match status" value="1"/>
</dbReference>
<evidence type="ECO:0000256" key="2">
    <source>
        <dbReference type="ARBA" id="ARBA00010663"/>
    </source>
</evidence>
<dbReference type="SUPFAM" id="SSF81321">
    <property type="entry name" value="Family A G protein-coupled receptor-like"/>
    <property type="match status" value="1"/>
</dbReference>
<keyword evidence="7" id="KW-0675">Receptor</keyword>